<dbReference type="InterPro" id="IPR036615">
    <property type="entry name" value="Mur_ligase_C_dom_sf"/>
</dbReference>
<protein>
    <recommendedName>
        <fullName evidence="10 11">UDP-N-acetylmuramoyl-tripeptide--D-alanyl-D-alanine ligase</fullName>
        <ecNumber evidence="10 11">6.3.2.10</ecNumber>
    </recommendedName>
    <alternativeName>
        <fullName evidence="10">D-alanyl-D-alanine-adding enzyme</fullName>
    </alternativeName>
</protein>
<dbReference type="EC" id="6.3.2.10" evidence="10 11"/>
<dbReference type="GO" id="GO:0047480">
    <property type="term" value="F:UDP-N-acetylmuramoyl-tripeptide-D-alanyl-D-alanine ligase activity"/>
    <property type="evidence" value="ECO:0007669"/>
    <property type="project" value="UniProtKB-EC"/>
</dbReference>
<comment type="similarity">
    <text evidence="10">Belongs to the MurCDEF family. MurF subfamily.</text>
</comment>
<evidence type="ECO:0000256" key="5">
    <source>
        <dbReference type="ARBA" id="ARBA00022840"/>
    </source>
</evidence>
<evidence type="ECO:0000256" key="9">
    <source>
        <dbReference type="ARBA" id="ARBA00023316"/>
    </source>
</evidence>
<feature type="domain" description="Mur ligase N-terminal catalytic" evidence="12">
    <location>
        <begin position="27"/>
        <end position="91"/>
    </location>
</feature>
<evidence type="ECO:0000256" key="3">
    <source>
        <dbReference type="ARBA" id="ARBA00022618"/>
    </source>
</evidence>
<reference evidence="15 16" key="1">
    <citation type="submission" date="2024-07" db="EMBL/GenBank/DDBJ databases">
        <authorList>
            <person name="Li M."/>
        </authorList>
    </citation>
    <scope>NUCLEOTIDE SEQUENCE [LARGE SCALE GENOMIC DNA]</scope>
    <source>
        <strain evidence="15 16">25A3E</strain>
    </source>
</reference>
<organism evidence="15 16">
    <name type="scientific">Pseudomonas zhanjiangensis</name>
    <dbReference type="NCBI Taxonomy" id="3239015"/>
    <lineage>
        <taxon>Bacteria</taxon>
        <taxon>Pseudomonadati</taxon>
        <taxon>Pseudomonadota</taxon>
        <taxon>Gammaproteobacteria</taxon>
        <taxon>Pseudomonadales</taxon>
        <taxon>Pseudomonadaceae</taxon>
        <taxon>Pseudomonas</taxon>
    </lineage>
</organism>
<keyword evidence="16" id="KW-1185">Reference proteome</keyword>
<dbReference type="Pfam" id="PF02875">
    <property type="entry name" value="Mur_ligase_C"/>
    <property type="match status" value="1"/>
</dbReference>
<dbReference type="SUPFAM" id="SSF63418">
    <property type="entry name" value="MurE/MurF N-terminal domain"/>
    <property type="match status" value="1"/>
</dbReference>
<comment type="caution">
    <text evidence="15">The sequence shown here is derived from an EMBL/GenBank/DDBJ whole genome shotgun (WGS) entry which is preliminary data.</text>
</comment>
<proteinExistence type="inferred from homology"/>
<dbReference type="EMBL" id="JBFTEG010000006">
    <property type="protein sequence ID" value="MEX6502346.1"/>
    <property type="molecule type" value="Genomic_DNA"/>
</dbReference>
<name>A0ABV3YSP7_9PSED</name>
<keyword evidence="2 10" id="KW-0436">Ligase</keyword>
<feature type="domain" description="Mur ligase C-terminal" evidence="13">
    <location>
        <begin position="331"/>
        <end position="440"/>
    </location>
</feature>
<dbReference type="PANTHER" id="PTHR43024">
    <property type="entry name" value="UDP-N-ACETYLMURAMOYL-TRIPEPTIDE--D-ALANYL-D-ALANINE LIGASE"/>
    <property type="match status" value="1"/>
</dbReference>
<dbReference type="InterPro" id="IPR004101">
    <property type="entry name" value="Mur_ligase_C"/>
</dbReference>
<comment type="pathway">
    <text evidence="10 11">Cell wall biogenesis; peptidoglycan biosynthesis.</text>
</comment>
<dbReference type="PANTHER" id="PTHR43024:SF1">
    <property type="entry name" value="UDP-N-ACETYLMURAMOYL-TRIPEPTIDE--D-ALANYL-D-ALANINE LIGASE"/>
    <property type="match status" value="1"/>
</dbReference>
<dbReference type="Pfam" id="PF01225">
    <property type="entry name" value="Mur_ligase"/>
    <property type="match status" value="1"/>
</dbReference>
<evidence type="ECO:0000256" key="7">
    <source>
        <dbReference type="ARBA" id="ARBA00022984"/>
    </source>
</evidence>
<evidence type="ECO:0000256" key="1">
    <source>
        <dbReference type="ARBA" id="ARBA00022490"/>
    </source>
</evidence>
<evidence type="ECO:0000256" key="11">
    <source>
        <dbReference type="RuleBase" id="RU004136"/>
    </source>
</evidence>
<comment type="function">
    <text evidence="10 11">Involved in cell wall formation. Catalyzes the final step in the synthesis of UDP-N-acetylmuramoyl-pentapeptide, the precursor of murein.</text>
</comment>
<evidence type="ECO:0000256" key="2">
    <source>
        <dbReference type="ARBA" id="ARBA00022598"/>
    </source>
</evidence>
<keyword evidence="9 10" id="KW-0961">Cell wall biogenesis/degradation</keyword>
<evidence type="ECO:0000256" key="10">
    <source>
        <dbReference type="HAMAP-Rule" id="MF_02019"/>
    </source>
</evidence>
<evidence type="ECO:0000259" key="12">
    <source>
        <dbReference type="Pfam" id="PF01225"/>
    </source>
</evidence>
<dbReference type="Gene3D" id="3.40.1190.10">
    <property type="entry name" value="Mur-like, catalytic domain"/>
    <property type="match status" value="1"/>
</dbReference>
<evidence type="ECO:0000259" key="14">
    <source>
        <dbReference type="Pfam" id="PF08245"/>
    </source>
</evidence>
<keyword evidence="8 10" id="KW-0131">Cell cycle</keyword>
<evidence type="ECO:0000256" key="4">
    <source>
        <dbReference type="ARBA" id="ARBA00022741"/>
    </source>
</evidence>
<dbReference type="InterPro" id="IPR036565">
    <property type="entry name" value="Mur-like_cat_sf"/>
</dbReference>
<feature type="domain" description="Mur ligase central" evidence="14">
    <location>
        <begin position="107"/>
        <end position="301"/>
    </location>
</feature>
<dbReference type="InterPro" id="IPR013221">
    <property type="entry name" value="Mur_ligase_cen"/>
</dbReference>
<dbReference type="InterPro" id="IPR000713">
    <property type="entry name" value="Mur_ligase_N"/>
</dbReference>
<evidence type="ECO:0000313" key="16">
    <source>
        <dbReference type="Proteomes" id="UP001560296"/>
    </source>
</evidence>
<keyword evidence="5 10" id="KW-0067">ATP-binding</keyword>
<accession>A0ABV3YSP7</accession>
<sequence length="459" mass="47228">MLEALRLSEVAGPLGGRLVGEDRRFAAVSTDSRAILPGQLFIALTGPRFDGHAYLDDVAGKGAVAALVEREVANPPLPLLVVENTRAALGRLGALNRQAFQGPLAAVTGSSGKTTVKEMLASILRDAFAERADAVLATRGNLNNELGAPLTLLELSPEHVAAVIELGANHVGEIAYTVGLTQPQVAIITNAGTAHVGEFGGPEKIVQAKGEILEGLGEGGVAVLNLDDKAFATWQRRAGAHRILSFALSNPAADFHASDLSRDARGCPAFTLHCAAGQARIQLNLLGEHNVANALAAAAAAHALKVPLVAIKAGLENLQPVKGRAVAQLASNGVRVIDDSYNANPASICAAIDILAGFSGRTVLVLGDMGELGDWAEQAHREVGGYAAGKVDALYAVGPLMAHAVAAFGNTGRHFADRASLIEALGAEQGDTTILIKGSRSAAMEQIVAALCGTSGESH</sequence>
<keyword evidence="1 10" id="KW-0963">Cytoplasm</keyword>
<dbReference type="InterPro" id="IPR005863">
    <property type="entry name" value="UDP-N-AcMur_synth"/>
</dbReference>
<feature type="binding site" evidence="10">
    <location>
        <begin position="109"/>
        <end position="115"/>
    </location>
    <ligand>
        <name>ATP</name>
        <dbReference type="ChEBI" id="CHEBI:30616"/>
    </ligand>
</feature>
<dbReference type="Gene3D" id="3.40.1390.10">
    <property type="entry name" value="MurE/MurF, N-terminal domain"/>
    <property type="match status" value="1"/>
</dbReference>
<keyword evidence="4 10" id="KW-0547">Nucleotide-binding</keyword>
<keyword evidence="6 10" id="KW-0133">Cell shape</keyword>
<dbReference type="InterPro" id="IPR051046">
    <property type="entry name" value="MurCDEF_CellWall_CoF430Synth"/>
</dbReference>
<dbReference type="InterPro" id="IPR035911">
    <property type="entry name" value="MurE/MurF_N"/>
</dbReference>
<dbReference type="Proteomes" id="UP001560296">
    <property type="component" value="Unassembled WGS sequence"/>
</dbReference>
<evidence type="ECO:0000256" key="8">
    <source>
        <dbReference type="ARBA" id="ARBA00023306"/>
    </source>
</evidence>
<evidence type="ECO:0000256" key="6">
    <source>
        <dbReference type="ARBA" id="ARBA00022960"/>
    </source>
</evidence>
<comment type="catalytic activity">
    <reaction evidence="10 11">
        <text>D-alanyl-D-alanine + UDP-N-acetyl-alpha-D-muramoyl-L-alanyl-gamma-D-glutamyl-meso-2,6-diaminopimelate + ATP = UDP-N-acetyl-alpha-D-muramoyl-L-alanyl-gamma-D-glutamyl-meso-2,6-diaminopimeloyl-D-alanyl-D-alanine + ADP + phosphate + H(+)</text>
        <dbReference type="Rhea" id="RHEA:28374"/>
        <dbReference type="ChEBI" id="CHEBI:15378"/>
        <dbReference type="ChEBI" id="CHEBI:30616"/>
        <dbReference type="ChEBI" id="CHEBI:43474"/>
        <dbReference type="ChEBI" id="CHEBI:57822"/>
        <dbReference type="ChEBI" id="CHEBI:61386"/>
        <dbReference type="ChEBI" id="CHEBI:83905"/>
        <dbReference type="ChEBI" id="CHEBI:456216"/>
        <dbReference type="EC" id="6.3.2.10"/>
    </reaction>
</comment>
<dbReference type="Pfam" id="PF08245">
    <property type="entry name" value="Mur_ligase_M"/>
    <property type="match status" value="1"/>
</dbReference>
<dbReference type="RefSeq" id="WP_369287317.1">
    <property type="nucleotide sequence ID" value="NZ_JBFTEG010000006.1"/>
</dbReference>
<dbReference type="NCBIfam" id="TIGR01143">
    <property type="entry name" value="murF"/>
    <property type="match status" value="1"/>
</dbReference>
<keyword evidence="7 10" id="KW-0573">Peptidoglycan synthesis</keyword>
<dbReference type="HAMAP" id="MF_02019">
    <property type="entry name" value="MurF"/>
    <property type="match status" value="1"/>
</dbReference>
<dbReference type="SUPFAM" id="SSF53244">
    <property type="entry name" value="MurD-like peptide ligases, peptide-binding domain"/>
    <property type="match status" value="1"/>
</dbReference>
<gene>
    <name evidence="10 15" type="primary">murF</name>
    <name evidence="15" type="ORF">AB5S05_09760</name>
</gene>
<dbReference type="SUPFAM" id="SSF53623">
    <property type="entry name" value="MurD-like peptide ligases, catalytic domain"/>
    <property type="match status" value="1"/>
</dbReference>
<evidence type="ECO:0000313" key="15">
    <source>
        <dbReference type="EMBL" id="MEX6502346.1"/>
    </source>
</evidence>
<dbReference type="Gene3D" id="3.90.190.20">
    <property type="entry name" value="Mur ligase, C-terminal domain"/>
    <property type="match status" value="1"/>
</dbReference>
<comment type="subcellular location">
    <subcellularLocation>
        <location evidence="10 11">Cytoplasm</location>
    </subcellularLocation>
</comment>
<keyword evidence="3 10" id="KW-0132">Cell division</keyword>
<evidence type="ECO:0000259" key="13">
    <source>
        <dbReference type="Pfam" id="PF02875"/>
    </source>
</evidence>